<evidence type="ECO:0000313" key="3">
    <source>
        <dbReference type="Proteomes" id="UP000827092"/>
    </source>
</evidence>
<name>A0AAV6VMR2_9ARAC</name>
<keyword evidence="1" id="KW-0812">Transmembrane</keyword>
<proteinExistence type="predicted"/>
<feature type="transmembrane region" description="Helical" evidence="1">
    <location>
        <begin position="26"/>
        <end position="47"/>
    </location>
</feature>
<gene>
    <name evidence="2" type="ORF">JTE90_027554</name>
</gene>
<sequence length="93" mass="10644">MSNNPYLPCCPEDCQICEPKENIYDALAPLVLLFTCIVAVVLVKSFAFQAVSRQLIVYYENLRKPKKRAKINVWPYNPNFSCDDSESEVEVPN</sequence>
<dbReference type="AlphaFoldDB" id="A0AAV6VMR2"/>
<dbReference type="Proteomes" id="UP000827092">
    <property type="component" value="Unassembled WGS sequence"/>
</dbReference>
<dbReference type="EMBL" id="JAFNEN010000063">
    <property type="protein sequence ID" value="KAG8196841.1"/>
    <property type="molecule type" value="Genomic_DNA"/>
</dbReference>
<comment type="caution">
    <text evidence="2">The sequence shown here is derived from an EMBL/GenBank/DDBJ whole genome shotgun (WGS) entry which is preliminary data.</text>
</comment>
<organism evidence="2 3">
    <name type="scientific">Oedothorax gibbosus</name>
    <dbReference type="NCBI Taxonomy" id="931172"/>
    <lineage>
        <taxon>Eukaryota</taxon>
        <taxon>Metazoa</taxon>
        <taxon>Ecdysozoa</taxon>
        <taxon>Arthropoda</taxon>
        <taxon>Chelicerata</taxon>
        <taxon>Arachnida</taxon>
        <taxon>Araneae</taxon>
        <taxon>Araneomorphae</taxon>
        <taxon>Entelegynae</taxon>
        <taxon>Araneoidea</taxon>
        <taxon>Linyphiidae</taxon>
        <taxon>Erigoninae</taxon>
        <taxon>Oedothorax</taxon>
    </lineage>
</organism>
<keyword evidence="3" id="KW-1185">Reference proteome</keyword>
<keyword evidence="1" id="KW-1133">Transmembrane helix</keyword>
<accession>A0AAV6VMR2</accession>
<keyword evidence="1" id="KW-0472">Membrane</keyword>
<evidence type="ECO:0000313" key="2">
    <source>
        <dbReference type="EMBL" id="KAG8196841.1"/>
    </source>
</evidence>
<evidence type="ECO:0000256" key="1">
    <source>
        <dbReference type="SAM" id="Phobius"/>
    </source>
</evidence>
<reference evidence="2 3" key="1">
    <citation type="journal article" date="2022" name="Nat. Ecol. Evol.">
        <title>A masculinizing supergene underlies an exaggerated male reproductive morph in a spider.</title>
        <authorList>
            <person name="Hendrickx F."/>
            <person name="De Corte Z."/>
            <person name="Sonet G."/>
            <person name="Van Belleghem S.M."/>
            <person name="Kostlbacher S."/>
            <person name="Vangestel C."/>
        </authorList>
    </citation>
    <scope>NUCLEOTIDE SEQUENCE [LARGE SCALE GENOMIC DNA]</scope>
    <source>
        <strain evidence="2">W744_W776</strain>
    </source>
</reference>
<protein>
    <submittedName>
        <fullName evidence="2">Uncharacterized protein</fullName>
    </submittedName>
</protein>